<comment type="caution">
    <text evidence="3">The sequence shown here is derived from an EMBL/GenBank/DDBJ whole genome shotgun (WGS) entry which is preliminary data.</text>
</comment>
<feature type="compositionally biased region" description="Polar residues" evidence="1">
    <location>
        <begin position="389"/>
        <end position="403"/>
    </location>
</feature>
<protein>
    <recommendedName>
        <fullName evidence="2">NYN domain-containing protein</fullName>
    </recommendedName>
</protein>
<dbReference type="PANTHER" id="PTHR14379:SF3">
    <property type="entry name" value="MEIOSIS REGULATOR AND MRNA STABILITY FACTOR 1"/>
    <property type="match status" value="1"/>
</dbReference>
<feature type="domain" description="NYN" evidence="2">
    <location>
        <begin position="7"/>
        <end position="147"/>
    </location>
</feature>
<name>A0A8H5F5Q4_9AGAR</name>
<dbReference type="Gene3D" id="3.40.50.1010">
    <property type="entry name" value="5'-nuclease"/>
    <property type="match status" value="1"/>
</dbReference>
<organism evidence="3 4">
    <name type="scientific">Ephemerocybe angulata</name>
    <dbReference type="NCBI Taxonomy" id="980116"/>
    <lineage>
        <taxon>Eukaryota</taxon>
        <taxon>Fungi</taxon>
        <taxon>Dikarya</taxon>
        <taxon>Basidiomycota</taxon>
        <taxon>Agaricomycotina</taxon>
        <taxon>Agaricomycetes</taxon>
        <taxon>Agaricomycetidae</taxon>
        <taxon>Agaricales</taxon>
        <taxon>Agaricineae</taxon>
        <taxon>Psathyrellaceae</taxon>
        <taxon>Ephemerocybe</taxon>
    </lineage>
</organism>
<evidence type="ECO:0000313" key="3">
    <source>
        <dbReference type="EMBL" id="KAF5324719.1"/>
    </source>
</evidence>
<feature type="compositionally biased region" description="Polar residues" evidence="1">
    <location>
        <begin position="277"/>
        <end position="296"/>
    </location>
</feature>
<feature type="region of interest" description="Disordered" evidence="1">
    <location>
        <begin position="187"/>
        <end position="410"/>
    </location>
</feature>
<feature type="compositionally biased region" description="Polar residues" evidence="1">
    <location>
        <begin position="306"/>
        <end position="316"/>
    </location>
</feature>
<dbReference type="Pfam" id="PF01936">
    <property type="entry name" value="NYN"/>
    <property type="match status" value="1"/>
</dbReference>
<accession>A0A8H5F5Q4</accession>
<evidence type="ECO:0000256" key="1">
    <source>
        <dbReference type="SAM" id="MobiDB-lite"/>
    </source>
</evidence>
<dbReference type="Proteomes" id="UP000541558">
    <property type="component" value="Unassembled WGS sequence"/>
</dbReference>
<evidence type="ECO:0000313" key="4">
    <source>
        <dbReference type="Proteomes" id="UP000541558"/>
    </source>
</evidence>
<dbReference type="GO" id="GO:0005777">
    <property type="term" value="C:peroxisome"/>
    <property type="evidence" value="ECO:0007669"/>
    <property type="project" value="InterPro"/>
</dbReference>
<dbReference type="InterPro" id="IPR024768">
    <property type="entry name" value="Marf1"/>
</dbReference>
<evidence type="ECO:0000259" key="2">
    <source>
        <dbReference type="Pfam" id="PF01936"/>
    </source>
</evidence>
<reference evidence="3 4" key="1">
    <citation type="journal article" date="2020" name="ISME J.">
        <title>Uncovering the hidden diversity of litter-decomposition mechanisms in mushroom-forming fungi.</title>
        <authorList>
            <person name="Floudas D."/>
            <person name="Bentzer J."/>
            <person name="Ahren D."/>
            <person name="Johansson T."/>
            <person name="Persson P."/>
            <person name="Tunlid A."/>
        </authorList>
    </citation>
    <scope>NUCLEOTIDE SEQUENCE [LARGE SCALE GENOMIC DNA]</scope>
    <source>
        <strain evidence="3 4">CBS 175.51</strain>
    </source>
</reference>
<dbReference type="GO" id="GO:0004540">
    <property type="term" value="F:RNA nuclease activity"/>
    <property type="evidence" value="ECO:0007669"/>
    <property type="project" value="InterPro"/>
</dbReference>
<sequence>MPPTSENVAIFWDYENCSIPANLTGYEVVNAIRLISQDYGSVNLFKAYLEVSEQVLSSRSLTLRSELQASGVSLTDCPHNGRKDVADKMMLVDMLSYAIDHPTPATFVLISGDRDFSYALSTLRLRRYRVVLITPPNTHISLTAQASVRLHWNSDVLDASMESSPKSPTKKEAARVNFSIATDFRKNTSASHARDDGSKMKGDGGSVPATRYSTDPDSTLVMGEGSSKKRALSGRNRPEHRQHSSVPTIVVKETFKEDRGDAPTSFFGTPFKLPLQPLSTPRTPDSRLDSTSSAQYTDRKGKSRESSAPLSSQTAKVASHHRRDSSISQHVPDEYHDEEYQSESCCSSPPPSSELGGYDNDIPWEDENHPPTEPNSPRSRASGLGESDGGNSVRSSSASPTKSMRQDGSHMSVPFRFKPLVKQLQQYRSKGIYIPQRSILSIDLGKRYKRVYQNAGVEDFGDYVALAEQEGFVTLGGGDGLNPWIMLRQEWVNITC</sequence>
<dbReference type="OrthoDB" id="549353at2759"/>
<feature type="compositionally biased region" description="Basic and acidic residues" evidence="1">
    <location>
        <begin position="192"/>
        <end position="202"/>
    </location>
</feature>
<dbReference type="InterPro" id="IPR021139">
    <property type="entry name" value="NYN"/>
</dbReference>
<dbReference type="EMBL" id="JAACJK010000164">
    <property type="protein sequence ID" value="KAF5324719.1"/>
    <property type="molecule type" value="Genomic_DNA"/>
</dbReference>
<gene>
    <name evidence="3" type="ORF">D9611_004320</name>
</gene>
<proteinExistence type="predicted"/>
<dbReference type="GO" id="GO:0010468">
    <property type="term" value="P:regulation of gene expression"/>
    <property type="evidence" value="ECO:0007669"/>
    <property type="project" value="InterPro"/>
</dbReference>
<keyword evidence="4" id="KW-1185">Reference proteome</keyword>
<dbReference type="AlphaFoldDB" id="A0A8H5F5Q4"/>
<dbReference type="GO" id="GO:1905762">
    <property type="term" value="F:CCR4-NOT complex binding"/>
    <property type="evidence" value="ECO:0007669"/>
    <property type="project" value="TreeGrafter"/>
</dbReference>
<dbReference type="CDD" id="cd10910">
    <property type="entry name" value="PIN_limkain_b1_N_like"/>
    <property type="match status" value="1"/>
</dbReference>
<dbReference type="PANTHER" id="PTHR14379">
    <property type="entry name" value="LIMKAIN B LKAP"/>
    <property type="match status" value="1"/>
</dbReference>